<dbReference type="OrthoDB" id="2968015at2"/>
<reference evidence="1 2" key="1">
    <citation type="submission" date="2019-02" db="EMBL/GenBank/DDBJ databases">
        <title>Paenibacillus sp. nov., isolated from surface-sterilized tissue of Thalictrum simplex L.</title>
        <authorList>
            <person name="Tuo L."/>
        </authorList>
    </citation>
    <scope>NUCLEOTIDE SEQUENCE [LARGE SCALE GENOMIC DNA]</scope>
    <source>
        <strain evidence="1 2">N2SHLJ1</strain>
    </source>
</reference>
<protein>
    <recommendedName>
        <fullName evidence="3">GNAT family N-acetyltransferase</fullName>
    </recommendedName>
</protein>
<proteinExistence type="predicted"/>
<gene>
    <name evidence="1" type="ORF">EYB31_25995</name>
</gene>
<organism evidence="1 2">
    <name type="scientific">Paenibacillus thalictri</name>
    <dbReference type="NCBI Taxonomy" id="2527873"/>
    <lineage>
        <taxon>Bacteria</taxon>
        <taxon>Bacillati</taxon>
        <taxon>Bacillota</taxon>
        <taxon>Bacilli</taxon>
        <taxon>Bacillales</taxon>
        <taxon>Paenibacillaceae</taxon>
        <taxon>Paenibacillus</taxon>
    </lineage>
</organism>
<dbReference type="AlphaFoldDB" id="A0A4Q9DJ65"/>
<dbReference type="Proteomes" id="UP000293142">
    <property type="component" value="Unassembled WGS sequence"/>
</dbReference>
<sequence>MTHYTHCTTDDEFADISLFLLDHRLDLHASLSTVDIISLLYSFITEGHLIRVTDDEHRTIAALTYYHGTPENEFADRHTAMIGLTVADRTYRGSRLFFNGLRFIVDHIAEQHPEVQEVQFAAVKENTYLCRLYSKFMTFSHLRDGRNGQEMVFCEKINNLKATLAKLAKV</sequence>
<comment type="caution">
    <text evidence="1">The sequence shown here is derived from an EMBL/GenBank/DDBJ whole genome shotgun (WGS) entry which is preliminary data.</text>
</comment>
<dbReference type="RefSeq" id="WP_131016358.1">
    <property type="nucleotide sequence ID" value="NZ_SIRE01000020.1"/>
</dbReference>
<evidence type="ECO:0000313" key="1">
    <source>
        <dbReference type="EMBL" id="TBL73951.1"/>
    </source>
</evidence>
<name>A0A4Q9DJ65_9BACL</name>
<keyword evidence="2" id="KW-1185">Reference proteome</keyword>
<accession>A0A4Q9DJ65</accession>
<evidence type="ECO:0008006" key="3">
    <source>
        <dbReference type="Google" id="ProtNLM"/>
    </source>
</evidence>
<dbReference type="EMBL" id="SIRE01000020">
    <property type="protein sequence ID" value="TBL73951.1"/>
    <property type="molecule type" value="Genomic_DNA"/>
</dbReference>
<evidence type="ECO:0000313" key="2">
    <source>
        <dbReference type="Proteomes" id="UP000293142"/>
    </source>
</evidence>